<evidence type="ECO:0000256" key="16">
    <source>
        <dbReference type="ARBA" id="ARBA00022989"/>
    </source>
</evidence>
<comment type="similarity">
    <text evidence="4 25">Belongs to the peptidase M1 family.</text>
</comment>
<comment type="subunit">
    <text evidence="5">Homodimer; disulfide-linked.</text>
</comment>
<organism evidence="29 30">
    <name type="scientific">Macrosiphum euphorbiae</name>
    <name type="common">potato aphid</name>
    <dbReference type="NCBI Taxonomy" id="13131"/>
    <lineage>
        <taxon>Eukaryota</taxon>
        <taxon>Metazoa</taxon>
        <taxon>Ecdysozoa</taxon>
        <taxon>Arthropoda</taxon>
        <taxon>Hexapoda</taxon>
        <taxon>Insecta</taxon>
        <taxon>Pterygota</taxon>
        <taxon>Neoptera</taxon>
        <taxon>Paraneoptera</taxon>
        <taxon>Hemiptera</taxon>
        <taxon>Sternorrhyncha</taxon>
        <taxon>Aphidomorpha</taxon>
        <taxon>Aphidoidea</taxon>
        <taxon>Aphididae</taxon>
        <taxon>Macrosiphini</taxon>
        <taxon>Macrosiphum</taxon>
    </lineage>
</organism>
<name>A0AAV0XM76_9HEMI</name>
<reference evidence="29 30" key="1">
    <citation type="submission" date="2023-01" db="EMBL/GenBank/DDBJ databases">
        <authorList>
            <person name="Whitehead M."/>
        </authorList>
    </citation>
    <scope>NUCLEOTIDE SEQUENCE [LARGE SCALE GENOMIC DNA]</scope>
</reference>
<dbReference type="InterPro" id="IPR014782">
    <property type="entry name" value="Peptidase_M1_dom"/>
</dbReference>
<evidence type="ECO:0000256" key="21">
    <source>
        <dbReference type="ARBA" id="ARBA00023288"/>
    </source>
</evidence>
<dbReference type="FunFam" id="1.10.390.10:FF:000016">
    <property type="entry name" value="Glutamyl aminopeptidase"/>
    <property type="match status" value="1"/>
</dbReference>
<evidence type="ECO:0000256" key="17">
    <source>
        <dbReference type="ARBA" id="ARBA00023049"/>
    </source>
</evidence>
<dbReference type="FunFam" id="1.25.50.20:FF:000001">
    <property type="entry name" value="Aminopeptidase"/>
    <property type="match status" value="1"/>
</dbReference>
<keyword evidence="20" id="KW-0325">Glycoprotein</keyword>
<dbReference type="InterPro" id="IPR001930">
    <property type="entry name" value="Peptidase_M1"/>
</dbReference>
<keyword evidence="9 25" id="KW-0645">Protease</keyword>
<dbReference type="InterPro" id="IPR045357">
    <property type="entry name" value="Aminopeptidase_N-like_N"/>
</dbReference>
<comment type="caution">
    <text evidence="29">The sequence shown here is derived from an EMBL/GenBank/DDBJ whole genome shotgun (WGS) entry which is preliminary data.</text>
</comment>
<evidence type="ECO:0000256" key="18">
    <source>
        <dbReference type="ARBA" id="ARBA00023136"/>
    </source>
</evidence>
<evidence type="ECO:0000256" key="20">
    <source>
        <dbReference type="ARBA" id="ARBA00023180"/>
    </source>
</evidence>
<dbReference type="InterPro" id="IPR034016">
    <property type="entry name" value="M1_APN-typ"/>
</dbReference>
<evidence type="ECO:0000256" key="24">
    <source>
        <dbReference type="PIRSR" id="PIRSR634016-4"/>
    </source>
</evidence>
<dbReference type="SUPFAM" id="SSF63737">
    <property type="entry name" value="Leukotriene A4 hydrolase N-terminal domain"/>
    <property type="match status" value="1"/>
</dbReference>
<keyword evidence="7" id="KW-1003">Cell membrane</keyword>
<keyword evidence="12 25" id="KW-0378">Hydrolase</keyword>
<dbReference type="Gene3D" id="2.60.40.1730">
    <property type="entry name" value="tricorn interacting facor f3 domain"/>
    <property type="match status" value="1"/>
</dbReference>
<feature type="domain" description="Peptidase M1 membrane alanine aminopeptidase" evidence="26">
    <location>
        <begin position="291"/>
        <end position="510"/>
    </location>
</feature>
<evidence type="ECO:0000256" key="22">
    <source>
        <dbReference type="PIRSR" id="PIRSR634016-1"/>
    </source>
</evidence>
<dbReference type="EMBL" id="CARXXK010000005">
    <property type="protein sequence ID" value="CAI6369413.1"/>
    <property type="molecule type" value="Genomic_DNA"/>
</dbReference>
<evidence type="ECO:0000313" key="29">
    <source>
        <dbReference type="EMBL" id="CAI6369413.1"/>
    </source>
</evidence>
<dbReference type="GO" id="GO:0005737">
    <property type="term" value="C:cytoplasm"/>
    <property type="evidence" value="ECO:0007669"/>
    <property type="project" value="TreeGrafter"/>
</dbReference>
<dbReference type="Proteomes" id="UP001160148">
    <property type="component" value="Unassembled WGS sequence"/>
</dbReference>
<keyword evidence="6 25" id="KW-0031">Aminopeptidase</keyword>
<dbReference type="Pfam" id="PF11838">
    <property type="entry name" value="ERAP1_C"/>
    <property type="match status" value="1"/>
</dbReference>
<evidence type="ECO:0000256" key="13">
    <source>
        <dbReference type="ARBA" id="ARBA00022833"/>
    </source>
</evidence>
<dbReference type="FunFam" id="2.60.40.1910:FF:000003">
    <property type="entry name" value="Aminopeptidase"/>
    <property type="match status" value="1"/>
</dbReference>
<dbReference type="GO" id="GO:0070006">
    <property type="term" value="F:metalloaminopeptidase activity"/>
    <property type="evidence" value="ECO:0007669"/>
    <property type="project" value="TreeGrafter"/>
</dbReference>
<keyword evidence="21" id="KW-0449">Lipoprotein</keyword>
<evidence type="ECO:0000259" key="27">
    <source>
        <dbReference type="Pfam" id="PF11838"/>
    </source>
</evidence>
<evidence type="ECO:0000256" key="8">
    <source>
        <dbReference type="ARBA" id="ARBA00022622"/>
    </source>
</evidence>
<evidence type="ECO:0000256" key="23">
    <source>
        <dbReference type="PIRSR" id="PIRSR634016-3"/>
    </source>
</evidence>
<accession>A0AAV0XM76</accession>
<proteinExistence type="inferred from homology"/>
<evidence type="ECO:0000256" key="6">
    <source>
        <dbReference type="ARBA" id="ARBA00022438"/>
    </source>
</evidence>
<evidence type="ECO:0000256" key="2">
    <source>
        <dbReference type="ARBA" id="ARBA00004401"/>
    </source>
</evidence>
<dbReference type="Pfam" id="PF01433">
    <property type="entry name" value="Peptidase_M1"/>
    <property type="match status" value="1"/>
</dbReference>
<evidence type="ECO:0000256" key="3">
    <source>
        <dbReference type="ARBA" id="ARBA00004609"/>
    </source>
</evidence>
<feature type="binding site" evidence="23">
    <location>
        <position position="363"/>
    </location>
    <ligand>
        <name>Zn(2+)</name>
        <dbReference type="ChEBI" id="CHEBI:29105"/>
        <note>catalytic</note>
    </ligand>
</feature>
<dbReference type="InterPro" id="IPR042097">
    <property type="entry name" value="Aminopeptidase_N-like_N_sf"/>
</dbReference>
<dbReference type="AlphaFoldDB" id="A0AAV0XM76"/>
<dbReference type="PANTHER" id="PTHR11533:SF276">
    <property type="entry name" value="GLUTAMYL AMINOPEPTIDASE"/>
    <property type="match status" value="1"/>
</dbReference>
<keyword evidence="19" id="KW-1015">Disulfide bond</keyword>
<keyword evidence="15" id="KW-0735">Signal-anchor</keyword>
<evidence type="ECO:0000256" key="11">
    <source>
        <dbReference type="ARBA" id="ARBA00022723"/>
    </source>
</evidence>
<evidence type="ECO:0000313" key="30">
    <source>
        <dbReference type="Proteomes" id="UP001160148"/>
    </source>
</evidence>
<evidence type="ECO:0000256" key="5">
    <source>
        <dbReference type="ARBA" id="ARBA00011748"/>
    </source>
</evidence>
<dbReference type="GO" id="GO:0008270">
    <property type="term" value="F:zinc ion binding"/>
    <property type="evidence" value="ECO:0007669"/>
    <property type="project" value="UniProtKB-UniRule"/>
</dbReference>
<dbReference type="CDD" id="cd09601">
    <property type="entry name" value="M1_APN-Q_like"/>
    <property type="match status" value="1"/>
</dbReference>
<comment type="catalytic activity">
    <reaction evidence="1">
        <text>Release of N-terminal glutamate (and to a lesser extent aspartate) from a peptide.</text>
        <dbReference type="EC" id="3.4.11.7"/>
    </reaction>
</comment>
<dbReference type="SUPFAM" id="SSF55486">
    <property type="entry name" value="Metalloproteases ('zincins'), catalytic domain"/>
    <property type="match status" value="1"/>
</dbReference>
<sequence length="927" mass="106799">MAPVIKWVFVLVFATFASVTLLTVINNHMKELEWIPEDEKLTETTSASFLMINSSIVAKLRKTTDRLSPFVRPQQYFINLYPNLQEGSFTGSVNITIILDTPQSYIKLHSKGLDIKETKLNSSSVTAFPLLALDCWVVVPNEELSAGEYNLQISFEGSLLDKVVGFYQSVYEDSTSNEQHYMATSKLEPTYARLAFPCFDEPQLKSKFKISLTRPSGNNYIALSNMNQESEEINVPANGFTTVHFANTVPMSTYLVCFIVCDYQSLEPVKADQGFPLTVYAKNGQTENMKYAQHVGLKTMNYYLNYFGIQYPLPKLDLIPIEDFNDGAMENWGLVTFQETRVLYNESNSSIDDQERIAHIVTHELAHMWFGNLVTMKWWNDIWLNEGFASYMKYKATQVVHPDWDIDTSFPIHNLQPVQYVDGKLSSHAMVQNVSHPNQINGMFDSISYSKGSTVLQMLESLLGEEVFRIGVTAYLKRFAFNNAETDDLWTELQTVTQNTVNVKKIMDTWTRQAGFPVVSAIRNGTKLTLKQQRFLSNPNTNLSNASSPYNYKWEIPITYTTSNNNTIHKFLLSKDVVSITIDIPDAEWIKLNHRQVGYYIINYSESDWGLLNNLLKNNFDVLSVADRSNLLHDSFILANSNYLPYDISLNMTKYLSLEHHYVPWHVVATNLQTLSEHLYQRPAHKNLEKYVQHLLGSIKENIWNDSSYKNFIQRKLRAVIIKLGCAYGLPSYLKKVYELFKRFVNDKIKPHPDIRDTVYYYGMSQGNDIEFNKLWNISLNEKEPKERGSLINALTASKETSILTKLLKLAEHDSHISSREYLRIIILINRHHFGTQFVWDFLRENWQDLVDRFSLCDGQLGTLIPSVCSHFNTQERIREMNIFFDQYPEAAVGNNIRKTTLDVVSNNIKWLEKHEAVISNWLINSI</sequence>
<dbReference type="Pfam" id="PF17900">
    <property type="entry name" value="Peptidase_M1_N"/>
    <property type="match status" value="1"/>
</dbReference>
<keyword evidence="17 25" id="KW-0482">Metalloprotease</keyword>
<gene>
    <name evidence="29" type="ORF">MEUPH1_LOCUS23653</name>
</gene>
<dbReference type="GO" id="GO:0005886">
    <property type="term" value="C:plasma membrane"/>
    <property type="evidence" value="ECO:0007669"/>
    <property type="project" value="UniProtKB-SubCell"/>
</dbReference>
<feature type="binding site" evidence="23">
    <location>
        <position position="367"/>
    </location>
    <ligand>
        <name>Zn(2+)</name>
        <dbReference type="ChEBI" id="CHEBI:29105"/>
        <note>catalytic</note>
    </ligand>
</feature>
<evidence type="ECO:0000259" key="28">
    <source>
        <dbReference type="Pfam" id="PF17900"/>
    </source>
</evidence>
<keyword evidence="8" id="KW-0336">GPI-anchor</keyword>
<keyword evidence="13 23" id="KW-0862">Zinc</keyword>
<feature type="transmembrane region" description="Helical" evidence="25">
    <location>
        <begin position="7"/>
        <end position="25"/>
    </location>
</feature>
<keyword evidence="30" id="KW-1185">Reference proteome</keyword>
<dbReference type="GO" id="GO:0042277">
    <property type="term" value="F:peptide binding"/>
    <property type="evidence" value="ECO:0007669"/>
    <property type="project" value="TreeGrafter"/>
</dbReference>
<dbReference type="EC" id="3.4.11.-" evidence="25"/>
<dbReference type="InterPro" id="IPR050344">
    <property type="entry name" value="Peptidase_M1_aminopeptidases"/>
</dbReference>
<dbReference type="FunFam" id="2.60.40.1730:FF:000001">
    <property type="entry name" value="Leucyl-cystinyl aminopeptidase"/>
    <property type="match status" value="1"/>
</dbReference>
<evidence type="ECO:0000256" key="9">
    <source>
        <dbReference type="ARBA" id="ARBA00022670"/>
    </source>
</evidence>
<dbReference type="Gene3D" id="1.25.50.20">
    <property type="match status" value="1"/>
</dbReference>
<evidence type="ECO:0000256" key="14">
    <source>
        <dbReference type="ARBA" id="ARBA00022837"/>
    </source>
</evidence>
<evidence type="ECO:0000256" key="19">
    <source>
        <dbReference type="ARBA" id="ARBA00023157"/>
    </source>
</evidence>
<dbReference type="Gene3D" id="1.10.390.10">
    <property type="entry name" value="Neutral Protease Domain 2"/>
    <property type="match status" value="1"/>
</dbReference>
<dbReference type="PRINTS" id="PR00756">
    <property type="entry name" value="ALADIPTASE"/>
</dbReference>
<feature type="domain" description="Aminopeptidase N-like N-terminal" evidence="28">
    <location>
        <begin position="73"/>
        <end position="255"/>
    </location>
</feature>
<dbReference type="InterPro" id="IPR024571">
    <property type="entry name" value="ERAP1-like_C_dom"/>
</dbReference>
<dbReference type="InterPro" id="IPR027268">
    <property type="entry name" value="Peptidase_M4/M1_CTD_sf"/>
</dbReference>
<feature type="active site" description="Proton acceptor" evidence="22">
    <location>
        <position position="364"/>
    </location>
</feature>
<evidence type="ECO:0000256" key="7">
    <source>
        <dbReference type="ARBA" id="ARBA00022475"/>
    </source>
</evidence>
<dbReference type="GO" id="GO:0005615">
    <property type="term" value="C:extracellular space"/>
    <property type="evidence" value="ECO:0007669"/>
    <property type="project" value="TreeGrafter"/>
</dbReference>
<dbReference type="GO" id="GO:0006508">
    <property type="term" value="P:proteolysis"/>
    <property type="evidence" value="ECO:0007669"/>
    <property type="project" value="UniProtKB-KW"/>
</dbReference>
<comment type="subcellular location">
    <subcellularLocation>
        <location evidence="3">Cell membrane</location>
        <topology evidence="3">Lipid-anchor</topology>
        <topology evidence="3">GPI-anchor</topology>
    </subcellularLocation>
    <subcellularLocation>
        <location evidence="2">Cell membrane</location>
        <topology evidence="2">Single-pass type II membrane protein</topology>
    </subcellularLocation>
</comment>
<dbReference type="PANTHER" id="PTHR11533">
    <property type="entry name" value="PROTEASE M1 ZINC METALLOPROTEASE"/>
    <property type="match status" value="1"/>
</dbReference>
<evidence type="ECO:0000256" key="12">
    <source>
        <dbReference type="ARBA" id="ARBA00022801"/>
    </source>
</evidence>
<keyword evidence="16 25" id="KW-1133">Transmembrane helix</keyword>
<dbReference type="Gene3D" id="2.60.40.1910">
    <property type="match status" value="1"/>
</dbReference>
<dbReference type="GO" id="GO:0004230">
    <property type="term" value="F:glutamyl aminopeptidase activity"/>
    <property type="evidence" value="ECO:0007669"/>
    <property type="project" value="UniProtKB-EC"/>
</dbReference>
<feature type="domain" description="ERAP1-like C-terminal" evidence="27">
    <location>
        <begin position="589"/>
        <end position="898"/>
    </location>
</feature>
<evidence type="ECO:0000259" key="26">
    <source>
        <dbReference type="Pfam" id="PF01433"/>
    </source>
</evidence>
<evidence type="ECO:0000256" key="4">
    <source>
        <dbReference type="ARBA" id="ARBA00010136"/>
    </source>
</evidence>
<keyword evidence="18 25" id="KW-0472">Membrane</keyword>
<protein>
    <recommendedName>
        <fullName evidence="25">Aminopeptidase</fullName>
        <ecNumber evidence="25">3.4.11.-</ecNumber>
    </recommendedName>
</protein>
<feature type="binding site" evidence="23">
    <location>
        <position position="386"/>
    </location>
    <ligand>
        <name>Zn(2+)</name>
        <dbReference type="ChEBI" id="CHEBI:29105"/>
        <note>catalytic</note>
    </ligand>
</feature>
<evidence type="ECO:0000256" key="1">
    <source>
        <dbReference type="ARBA" id="ARBA00001703"/>
    </source>
</evidence>
<evidence type="ECO:0000256" key="15">
    <source>
        <dbReference type="ARBA" id="ARBA00022968"/>
    </source>
</evidence>
<dbReference type="GO" id="GO:0098552">
    <property type="term" value="C:side of membrane"/>
    <property type="evidence" value="ECO:0007669"/>
    <property type="project" value="UniProtKB-KW"/>
</dbReference>
<keyword evidence="10 25" id="KW-0812">Transmembrane</keyword>
<dbReference type="GO" id="GO:0043171">
    <property type="term" value="P:peptide catabolic process"/>
    <property type="evidence" value="ECO:0007669"/>
    <property type="project" value="TreeGrafter"/>
</dbReference>
<comment type="cofactor">
    <cofactor evidence="23 25">
        <name>Zn(2+)</name>
        <dbReference type="ChEBI" id="CHEBI:29105"/>
    </cofactor>
    <text evidence="23 25">Binds 1 zinc ion per subunit.</text>
</comment>
<evidence type="ECO:0000256" key="10">
    <source>
        <dbReference type="ARBA" id="ARBA00022692"/>
    </source>
</evidence>
<keyword evidence="11 23" id="KW-0479">Metal-binding</keyword>
<keyword evidence="14" id="KW-0106">Calcium</keyword>
<feature type="site" description="Transition state stabilizer" evidence="24">
    <location>
        <position position="449"/>
    </location>
</feature>
<evidence type="ECO:0000256" key="25">
    <source>
        <dbReference type="RuleBase" id="RU364040"/>
    </source>
</evidence>